<dbReference type="NCBIfam" id="TIGR01615">
    <property type="entry name" value="A_thal_3542"/>
    <property type="match status" value="1"/>
</dbReference>
<sequence>MHAPIDLQMPTPCPSSRAKSATAPLDAAARARLAVLPGSADSSGSEHEPAAALSSLVNEYLLAGADDDDATVPSSAALQLAEEGSDAEDDEHSSGGRGGSSSAAAVVVEEIKGVLDAAGSGDDLRRRRIFADVVEAMRGLEDVRAERSAFRRAVMSRLRECGHDAGLCKARWDKTSTMAAGSYEYIDVVDAAAAPDAPETARYIVDVGFAREFEVARPTEHYEAVRAALPEVLVATPGDVRKVVRAASAAVRRSLKRRGLSVPPWRKRKFMLAKWLGPYRRTVNAVPASAGTAVTGGGGNGGASGAVCRTVLGFVAPPLIMASPALSGIDVHW</sequence>
<organism evidence="2 3">
    <name type="scientific">Zizania palustris</name>
    <name type="common">Northern wild rice</name>
    <dbReference type="NCBI Taxonomy" id="103762"/>
    <lineage>
        <taxon>Eukaryota</taxon>
        <taxon>Viridiplantae</taxon>
        <taxon>Streptophyta</taxon>
        <taxon>Embryophyta</taxon>
        <taxon>Tracheophyta</taxon>
        <taxon>Spermatophyta</taxon>
        <taxon>Magnoliopsida</taxon>
        <taxon>Liliopsida</taxon>
        <taxon>Poales</taxon>
        <taxon>Poaceae</taxon>
        <taxon>BOP clade</taxon>
        <taxon>Oryzoideae</taxon>
        <taxon>Oryzeae</taxon>
        <taxon>Zizaniinae</taxon>
        <taxon>Zizania</taxon>
    </lineage>
</organism>
<dbReference type="Proteomes" id="UP000729402">
    <property type="component" value="Unassembled WGS sequence"/>
</dbReference>
<dbReference type="AlphaFoldDB" id="A0A8J5WJQ3"/>
<feature type="region of interest" description="Disordered" evidence="1">
    <location>
        <begin position="1"/>
        <end position="24"/>
    </location>
</feature>
<proteinExistence type="predicted"/>
<evidence type="ECO:0000256" key="1">
    <source>
        <dbReference type="SAM" id="MobiDB-lite"/>
    </source>
</evidence>
<dbReference type="Pfam" id="PF04720">
    <property type="entry name" value="PDDEXK_6"/>
    <property type="match status" value="1"/>
</dbReference>
<gene>
    <name evidence="2" type="ORF">GUJ93_ZPchr0011g28052</name>
</gene>
<dbReference type="InterPro" id="IPR006502">
    <property type="entry name" value="PDDEXK-like"/>
</dbReference>
<reference evidence="2" key="1">
    <citation type="journal article" date="2021" name="bioRxiv">
        <title>Whole Genome Assembly and Annotation of Northern Wild Rice, Zizania palustris L., Supports a Whole Genome Duplication in the Zizania Genus.</title>
        <authorList>
            <person name="Haas M."/>
            <person name="Kono T."/>
            <person name="Macchietto M."/>
            <person name="Millas R."/>
            <person name="McGilp L."/>
            <person name="Shao M."/>
            <person name="Duquette J."/>
            <person name="Hirsch C.N."/>
            <person name="Kimball J."/>
        </authorList>
    </citation>
    <scope>NUCLEOTIDE SEQUENCE</scope>
    <source>
        <tissue evidence="2">Fresh leaf tissue</tissue>
    </source>
</reference>
<reference evidence="2" key="2">
    <citation type="submission" date="2021-02" db="EMBL/GenBank/DDBJ databases">
        <authorList>
            <person name="Kimball J.A."/>
            <person name="Haas M.W."/>
            <person name="Macchietto M."/>
            <person name="Kono T."/>
            <person name="Duquette J."/>
            <person name="Shao M."/>
        </authorList>
    </citation>
    <scope>NUCLEOTIDE SEQUENCE</scope>
    <source>
        <tissue evidence="2">Fresh leaf tissue</tissue>
    </source>
</reference>
<comment type="caution">
    <text evidence="2">The sequence shown here is derived from an EMBL/GenBank/DDBJ whole genome shotgun (WGS) entry which is preliminary data.</text>
</comment>
<dbReference type="OrthoDB" id="548115at2759"/>
<evidence type="ECO:0000313" key="3">
    <source>
        <dbReference type="Proteomes" id="UP000729402"/>
    </source>
</evidence>
<accession>A0A8J5WJQ3</accession>
<dbReference type="EMBL" id="JAAALK010000081">
    <property type="protein sequence ID" value="KAG8089766.1"/>
    <property type="molecule type" value="Genomic_DNA"/>
</dbReference>
<protein>
    <submittedName>
        <fullName evidence="2">Uncharacterized protein</fullName>
    </submittedName>
</protein>
<name>A0A8J5WJQ3_ZIZPA</name>
<dbReference type="PANTHER" id="PTHR31579">
    <property type="entry name" value="OS03G0796600 PROTEIN"/>
    <property type="match status" value="1"/>
</dbReference>
<keyword evidence="3" id="KW-1185">Reference proteome</keyword>
<dbReference type="PANTHER" id="PTHR31579:SF90">
    <property type="entry name" value="OS11G0437600 PROTEIN"/>
    <property type="match status" value="1"/>
</dbReference>
<evidence type="ECO:0000313" key="2">
    <source>
        <dbReference type="EMBL" id="KAG8089766.1"/>
    </source>
</evidence>
<feature type="region of interest" description="Disordered" evidence="1">
    <location>
        <begin position="79"/>
        <end position="102"/>
    </location>
</feature>